<dbReference type="AlphaFoldDB" id="A0A2Z3YU11"/>
<feature type="region of interest" description="Disordered" evidence="3">
    <location>
        <begin position="164"/>
        <end position="186"/>
    </location>
</feature>
<feature type="compositionally biased region" description="Basic and acidic residues" evidence="3">
    <location>
        <begin position="168"/>
        <end position="178"/>
    </location>
</feature>
<evidence type="ECO:0000256" key="1">
    <source>
        <dbReference type="ARBA" id="ARBA00023125"/>
    </source>
</evidence>
<proteinExistence type="predicted"/>
<sequence length="212" mass="22865">MGTGRTAGKKTGPKPSFTRDDVIDAALDAGIADFTLAEVATKIGVVTSAVYRRFDSRDDLLDACLSRVASAVALPRPGMSWQEICRLWADECWRICGVFPGLVQVVYSYPAAFTRIGSVAAAYADALAAHGRTVGQAGFALDFIGDTVFSCRLGVEAMRSVDESGESGLERAKERTDASHPIQPEDSWADRGFVDLKVDFIIDGLERNWPAL</sequence>
<dbReference type="PROSITE" id="PS50977">
    <property type="entry name" value="HTH_TETR_2"/>
    <property type="match status" value="1"/>
</dbReference>
<reference evidence="6" key="1">
    <citation type="submission" date="2017-11" db="EMBL/GenBank/DDBJ databases">
        <title>Otitis media/interna in a cat caused by the recently described species Corynebacterium provencense.</title>
        <authorList>
            <person name="Kittl S."/>
            <person name="Brodard I."/>
            <person name="Rychener L."/>
            <person name="Jores J."/>
            <person name="Roosje P."/>
            <person name="Gobeli Brawand S."/>
        </authorList>
    </citation>
    <scope>NUCLEOTIDE SEQUENCE [LARGE SCALE GENOMIC DNA]</scope>
    <source>
        <strain evidence="6">17KM38</strain>
    </source>
</reference>
<gene>
    <name evidence="5" type="ORF">Csp1_07280</name>
</gene>
<protein>
    <recommendedName>
        <fullName evidence="4">HTH tetR-type domain-containing protein</fullName>
    </recommendedName>
</protein>
<dbReference type="STRING" id="1737425.GCA_900049755_00566"/>
<evidence type="ECO:0000313" key="6">
    <source>
        <dbReference type="Proteomes" id="UP000247696"/>
    </source>
</evidence>
<evidence type="ECO:0000256" key="3">
    <source>
        <dbReference type="SAM" id="MobiDB-lite"/>
    </source>
</evidence>
<feature type="domain" description="HTH tetR-type" evidence="4">
    <location>
        <begin position="12"/>
        <end position="72"/>
    </location>
</feature>
<dbReference type="OrthoDB" id="2570341at2"/>
<feature type="DNA-binding region" description="H-T-H motif" evidence="2">
    <location>
        <begin position="35"/>
        <end position="54"/>
    </location>
</feature>
<dbReference type="InterPro" id="IPR036271">
    <property type="entry name" value="Tet_transcr_reg_TetR-rel_C_sf"/>
</dbReference>
<dbReference type="InterPro" id="IPR009057">
    <property type="entry name" value="Homeodomain-like_sf"/>
</dbReference>
<dbReference type="KEGG" id="cpre:Csp1_07280"/>
<dbReference type="Pfam" id="PF00440">
    <property type="entry name" value="TetR_N"/>
    <property type="match status" value="1"/>
</dbReference>
<dbReference type="GO" id="GO:0003677">
    <property type="term" value="F:DNA binding"/>
    <property type="evidence" value="ECO:0007669"/>
    <property type="project" value="UniProtKB-UniRule"/>
</dbReference>
<dbReference type="Gene3D" id="1.10.357.10">
    <property type="entry name" value="Tetracycline Repressor, domain 2"/>
    <property type="match status" value="1"/>
</dbReference>
<evidence type="ECO:0000313" key="5">
    <source>
        <dbReference type="EMBL" id="AWT25537.1"/>
    </source>
</evidence>
<dbReference type="RefSeq" id="WP_066583785.1">
    <property type="nucleotide sequence ID" value="NZ_CABKVS010000001.1"/>
</dbReference>
<dbReference type="SUPFAM" id="SSF48498">
    <property type="entry name" value="Tetracyclin repressor-like, C-terminal domain"/>
    <property type="match status" value="1"/>
</dbReference>
<dbReference type="Proteomes" id="UP000247696">
    <property type="component" value="Chromosome"/>
</dbReference>
<dbReference type="EMBL" id="CP024988">
    <property type="protein sequence ID" value="AWT25537.1"/>
    <property type="molecule type" value="Genomic_DNA"/>
</dbReference>
<evidence type="ECO:0000259" key="4">
    <source>
        <dbReference type="PROSITE" id="PS50977"/>
    </source>
</evidence>
<accession>A0A2Z3YU11</accession>
<name>A0A2Z3YU11_9CORY</name>
<dbReference type="SUPFAM" id="SSF46689">
    <property type="entry name" value="Homeodomain-like"/>
    <property type="match status" value="1"/>
</dbReference>
<keyword evidence="6" id="KW-1185">Reference proteome</keyword>
<keyword evidence="1 2" id="KW-0238">DNA-binding</keyword>
<evidence type="ECO:0000256" key="2">
    <source>
        <dbReference type="PROSITE-ProRule" id="PRU00335"/>
    </source>
</evidence>
<organism evidence="5 6">
    <name type="scientific">Corynebacterium provencense</name>
    <dbReference type="NCBI Taxonomy" id="1737425"/>
    <lineage>
        <taxon>Bacteria</taxon>
        <taxon>Bacillati</taxon>
        <taxon>Actinomycetota</taxon>
        <taxon>Actinomycetes</taxon>
        <taxon>Mycobacteriales</taxon>
        <taxon>Corynebacteriaceae</taxon>
        <taxon>Corynebacterium</taxon>
    </lineage>
</organism>
<dbReference type="InterPro" id="IPR001647">
    <property type="entry name" value="HTH_TetR"/>
</dbReference>